<keyword evidence="2" id="KW-1185">Reference proteome</keyword>
<evidence type="ECO:0000313" key="2">
    <source>
        <dbReference type="Proteomes" id="UP000822688"/>
    </source>
</evidence>
<proteinExistence type="predicted"/>
<dbReference type="AlphaFoldDB" id="A0A8T0HF47"/>
<organism evidence="1 2">
    <name type="scientific">Ceratodon purpureus</name>
    <name type="common">Fire moss</name>
    <name type="synonym">Dicranum purpureum</name>
    <dbReference type="NCBI Taxonomy" id="3225"/>
    <lineage>
        <taxon>Eukaryota</taxon>
        <taxon>Viridiplantae</taxon>
        <taxon>Streptophyta</taxon>
        <taxon>Embryophyta</taxon>
        <taxon>Bryophyta</taxon>
        <taxon>Bryophytina</taxon>
        <taxon>Bryopsida</taxon>
        <taxon>Dicranidae</taxon>
        <taxon>Pseudoditrichales</taxon>
        <taxon>Ditrichaceae</taxon>
        <taxon>Ceratodon</taxon>
    </lineage>
</organism>
<reference evidence="1 2" key="1">
    <citation type="submission" date="2020-06" db="EMBL/GenBank/DDBJ databases">
        <title>WGS assembly of Ceratodon purpureus strain R40.</title>
        <authorList>
            <person name="Carey S.B."/>
            <person name="Jenkins J."/>
            <person name="Shu S."/>
            <person name="Lovell J.T."/>
            <person name="Sreedasyam A."/>
            <person name="Maumus F."/>
            <person name="Tiley G.P."/>
            <person name="Fernandez-Pozo N."/>
            <person name="Barry K."/>
            <person name="Chen C."/>
            <person name="Wang M."/>
            <person name="Lipzen A."/>
            <person name="Daum C."/>
            <person name="Saski C.A."/>
            <person name="Payton A.C."/>
            <person name="Mcbreen J.C."/>
            <person name="Conrad R.E."/>
            <person name="Kollar L.M."/>
            <person name="Olsson S."/>
            <person name="Huttunen S."/>
            <person name="Landis J.B."/>
            <person name="Wickett N.J."/>
            <person name="Johnson M.G."/>
            <person name="Rensing S.A."/>
            <person name="Grimwood J."/>
            <person name="Schmutz J."/>
            <person name="Mcdaniel S.F."/>
        </authorList>
    </citation>
    <scope>NUCLEOTIDE SEQUENCE [LARGE SCALE GENOMIC DNA]</scope>
    <source>
        <strain evidence="1 2">R40</strain>
    </source>
</reference>
<evidence type="ECO:0000313" key="1">
    <source>
        <dbReference type="EMBL" id="KAG0570401.1"/>
    </source>
</evidence>
<gene>
    <name evidence="1" type="ORF">KC19_6G159800</name>
</gene>
<comment type="caution">
    <text evidence="1">The sequence shown here is derived from an EMBL/GenBank/DDBJ whole genome shotgun (WGS) entry which is preliminary data.</text>
</comment>
<accession>A0A8T0HF47</accession>
<sequence length="116" mass="13845">MMQRRNCRIIIFWQRLTQCGSSTWWHKQKYLPIHRNVAVPVESLMMSTEKVLAMEVGRMWKMQVGMMWLMLEQDQIRLTLKDGIKLQGKLIGKFSSWLSAQQWILIDLDTLNQTVY</sequence>
<dbReference type="Proteomes" id="UP000822688">
    <property type="component" value="Chromosome 6"/>
</dbReference>
<dbReference type="EMBL" id="CM026427">
    <property type="protein sequence ID" value="KAG0570401.1"/>
    <property type="molecule type" value="Genomic_DNA"/>
</dbReference>
<protein>
    <submittedName>
        <fullName evidence="1">Uncharacterized protein</fullName>
    </submittedName>
</protein>
<name>A0A8T0HF47_CERPU</name>